<dbReference type="InterPro" id="IPR002528">
    <property type="entry name" value="MATE_fam"/>
</dbReference>
<keyword evidence="2" id="KW-0813">Transport</keyword>
<protein>
    <submittedName>
        <fullName evidence="8">Putative MATE family efflux protein</fullName>
    </submittedName>
</protein>
<comment type="subcellular location">
    <subcellularLocation>
        <location evidence="1">Cell inner membrane</location>
        <topology evidence="1">Multi-pass membrane protein</topology>
    </subcellularLocation>
</comment>
<name>A0A840RI16_9NEIS</name>
<gene>
    <name evidence="8" type="ORF">HNQ50_002639</name>
</gene>
<dbReference type="InterPro" id="IPR052031">
    <property type="entry name" value="Membrane_Transporter-Flippase"/>
</dbReference>
<dbReference type="GO" id="GO:0005886">
    <property type="term" value="C:plasma membrane"/>
    <property type="evidence" value="ECO:0007669"/>
    <property type="project" value="UniProtKB-SubCell"/>
</dbReference>
<sequence length="468" mass="50571">MSKSRMNLTTGPVGRTLFLFSLPVLGSNVLQSLNASINSMWVGHYLGEAALTATSNANIVLFFLLGVVFGLSMANTILVGQAVGARNMDQARRVVGTSATFFVVVSVLLALAGVILTPHILDAMGTPADARPYAVAYLRVIFIAVPFMYLYNVMMMTLRGTGDSRTPFWFMLLSAVTDIILNPILIFGWGPFPKMGIAGSATATLIAQSGSLIAMMWFLKRRKYFLLLGRHELHYLKPDPAILRALIFKGLPMGLQMLVIASSAIVMISLVNAHGSTVTAAYGVASQLWNYIQMPALALGAGVSSMVAQNVGAGLWDRVSRITRVGVLFNFLMTGALVTLLLLLDHLVLGLFLPDDATAMGVARHIDWIVSWSFILFGVTIVLFATVRATGAVVAPLVILIIAMWLTRLPFASLMSTHMGQEAIWWSFPVGSVVSLTLALLYYRFGGWRRARMVVPSTPAAGEAVVAK</sequence>
<keyword evidence="5 7" id="KW-1133">Transmembrane helix</keyword>
<dbReference type="AlphaFoldDB" id="A0A840RI16"/>
<proteinExistence type="predicted"/>
<feature type="transmembrane region" description="Helical" evidence="7">
    <location>
        <begin position="392"/>
        <end position="411"/>
    </location>
</feature>
<dbReference type="GO" id="GO:0042910">
    <property type="term" value="F:xenobiotic transmembrane transporter activity"/>
    <property type="evidence" value="ECO:0007669"/>
    <property type="project" value="InterPro"/>
</dbReference>
<keyword evidence="6 7" id="KW-0472">Membrane</keyword>
<accession>A0A840RI16</accession>
<evidence type="ECO:0000313" key="8">
    <source>
        <dbReference type="EMBL" id="MBB5191902.1"/>
    </source>
</evidence>
<feature type="transmembrane region" description="Helical" evidence="7">
    <location>
        <begin position="195"/>
        <end position="219"/>
    </location>
</feature>
<evidence type="ECO:0000313" key="9">
    <source>
        <dbReference type="Proteomes" id="UP000543030"/>
    </source>
</evidence>
<dbReference type="Proteomes" id="UP000543030">
    <property type="component" value="Unassembled WGS sequence"/>
</dbReference>
<dbReference type="InterPro" id="IPR048279">
    <property type="entry name" value="MdtK-like"/>
</dbReference>
<evidence type="ECO:0000256" key="3">
    <source>
        <dbReference type="ARBA" id="ARBA00022475"/>
    </source>
</evidence>
<dbReference type="PANTHER" id="PTHR43549:SF3">
    <property type="entry name" value="MULTIDRUG RESISTANCE PROTEIN YPNP-RELATED"/>
    <property type="match status" value="1"/>
</dbReference>
<feature type="transmembrane region" description="Helical" evidence="7">
    <location>
        <begin position="291"/>
        <end position="316"/>
    </location>
</feature>
<dbReference type="GO" id="GO:0015297">
    <property type="term" value="F:antiporter activity"/>
    <property type="evidence" value="ECO:0007669"/>
    <property type="project" value="InterPro"/>
</dbReference>
<feature type="transmembrane region" description="Helical" evidence="7">
    <location>
        <begin position="59"/>
        <end position="82"/>
    </location>
</feature>
<dbReference type="RefSeq" id="WP_184101415.1">
    <property type="nucleotide sequence ID" value="NZ_JACHHN010000005.1"/>
</dbReference>
<feature type="transmembrane region" description="Helical" evidence="7">
    <location>
        <begin position="423"/>
        <end position="443"/>
    </location>
</feature>
<feature type="transmembrane region" description="Helical" evidence="7">
    <location>
        <begin position="253"/>
        <end position="271"/>
    </location>
</feature>
<keyword evidence="4 7" id="KW-0812">Transmembrane</keyword>
<feature type="transmembrane region" description="Helical" evidence="7">
    <location>
        <begin position="136"/>
        <end position="156"/>
    </location>
</feature>
<evidence type="ECO:0000256" key="7">
    <source>
        <dbReference type="SAM" id="Phobius"/>
    </source>
</evidence>
<feature type="transmembrane region" description="Helical" evidence="7">
    <location>
        <begin position="168"/>
        <end position="189"/>
    </location>
</feature>
<dbReference type="NCBIfam" id="TIGR00797">
    <property type="entry name" value="matE"/>
    <property type="match status" value="1"/>
</dbReference>
<evidence type="ECO:0000256" key="4">
    <source>
        <dbReference type="ARBA" id="ARBA00022692"/>
    </source>
</evidence>
<reference evidence="8 9" key="1">
    <citation type="submission" date="2020-08" db="EMBL/GenBank/DDBJ databases">
        <title>Genomic Encyclopedia of Type Strains, Phase IV (KMG-IV): sequencing the most valuable type-strain genomes for metagenomic binning, comparative biology and taxonomic classification.</title>
        <authorList>
            <person name="Goeker M."/>
        </authorList>
    </citation>
    <scope>NUCLEOTIDE SEQUENCE [LARGE SCALE GENOMIC DNA]</scope>
    <source>
        <strain evidence="8 9">DSM 18233</strain>
    </source>
</reference>
<evidence type="ECO:0000256" key="5">
    <source>
        <dbReference type="ARBA" id="ARBA00022989"/>
    </source>
</evidence>
<comment type="caution">
    <text evidence="8">The sequence shown here is derived from an EMBL/GenBank/DDBJ whole genome shotgun (WGS) entry which is preliminary data.</text>
</comment>
<keyword evidence="9" id="KW-1185">Reference proteome</keyword>
<evidence type="ECO:0000256" key="2">
    <source>
        <dbReference type="ARBA" id="ARBA00022448"/>
    </source>
</evidence>
<dbReference type="CDD" id="cd13138">
    <property type="entry name" value="MATE_yoeA_like"/>
    <property type="match status" value="1"/>
</dbReference>
<feature type="transmembrane region" description="Helical" evidence="7">
    <location>
        <begin position="365"/>
        <end position="385"/>
    </location>
</feature>
<dbReference type="Pfam" id="PF01554">
    <property type="entry name" value="MatE"/>
    <property type="match status" value="2"/>
</dbReference>
<evidence type="ECO:0000256" key="6">
    <source>
        <dbReference type="ARBA" id="ARBA00023136"/>
    </source>
</evidence>
<feature type="transmembrane region" description="Helical" evidence="7">
    <location>
        <begin position="328"/>
        <end position="353"/>
    </location>
</feature>
<dbReference type="EMBL" id="JACHHN010000005">
    <property type="protein sequence ID" value="MBB5191902.1"/>
    <property type="molecule type" value="Genomic_DNA"/>
</dbReference>
<organism evidence="8 9">
    <name type="scientific">Silvimonas terrae</name>
    <dbReference type="NCBI Taxonomy" id="300266"/>
    <lineage>
        <taxon>Bacteria</taxon>
        <taxon>Pseudomonadati</taxon>
        <taxon>Pseudomonadota</taxon>
        <taxon>Betaproteobacteria</taxon>
        <taxon>Neisseriales</taxon>
        <taxon>Chitinibacteraceae</taxon>
        <taxon>Silvimonas</taxon>
    </lineage>
</organism>
<keyword evidence="3" id="KW-1003">Cell membrane</keyword>
<feature type="transmembrane region" description="Helical" evidence="7">
    <location>
        <begin position="94"/>
        <end position="116"/>
    </location>
</feature>
<dbReference type="PANTHER" id="PTHR43549">
    <property type="entry name" value="MULTIDRUG RESISTANCE PROTEIN YPNP-RELATED"/>
    <property type="match status" value="1"/>
</dbReference>
<dbReference type="PIRSF" id="PIRSF006603">
    <property type="entry name" value="DinF"/>
    <property type="match status" value="1"/>
</dbReference>
<evidence type="ECO:0000256" key="1">
    <source>
        <dbReference type="ARBA" id="ARBA00004429"/>
    </source>
</evidence>